<feature type="compositionally biased region" description="Polar residues" evidence="1">
    <location>
        <begin position="391"/>
        <end position="404"/>
    </location>
</feature>
<feature type="region of interest" description="Disordered" evidence="1">
    <location>
        <begin position="1"/>
        <end position="20"/>
    </location>
</feature>
<organism evidence="2 3">
    <name type="scientific">Phakopsora pachyrhizi</name>
    <name type="common">Asian soybean rust disease fungus</name>
    <dbReference type="NCBI Taxonomy" id="170000"/>
    <lineage>
        <taxon>Eukaryota</taxon>
        <taxon>Fungi</taxon>
        <taxon>Dikarya</taxon>
        <taxon>Basidiomycota</taxon>
        <taxon>Pucciniomycotina</taxon>
        <taxon>Pucciniomycetes</taxon>
        <taxon>Pucciniales</taxon>
        <taxon>Phakopsoraceae</taxon>
        <taxon>Phakopsora</taxon>
    </lineage>
</organism>
<evidence type="ECO:0000313" key="2">
    <source>
        <dbReference type="EMBL" id="CAH7686559.1"/>
    </source>
</evidence>
<evidence type="ECO:0000313" key="3">
    <source>
        <dbReference type="Proteomes" id="UP001153365"/>
    </source>
</evidence>
<feature type="region of interest" description="Disordered" evidence="1">
    <location>
        <begin position="25"/>
        <end position="72"/>
    </location>
</feature>
<feature type="region of interest" description="Disordered" evidence="1">
    <location>
        <begin position="475"/>
        <end position="503"/>
    </location>
</feature>
<dbReference type="EMBL" id="CALTRL010005801">
    <property type="protein sequence ID" value="CAH7686559.1"/>
    <property type="molecule type" value="Genomic_DNA"/>
</dbReference>
<feature type="compositionally biased region" description="Polar residues" evidence="1">
    <location>
        <begin position="487"/>
        <end position="503"/>
    </location>
</feature>
<reference evidence="2" key="1">
    <citation type="submission" date="2022-06" db="EMBL/GenBank/DDBJ databases">
        <authorList>
            <consortium name="SYNGENTA / RWTH Aachen University"/>
        </authorList>
    </citation>
    <scope>NUCLEOTIDE SEQUENCE</scope>
</reference>
<comment type="caution">
    <text evidence="2">The sequence shown here is derived from an EMBL/GenBank/DDBJ whole genome shotgun (WGS) entry which is preliminary data.</text>
</comment>
<gene>
    <name evidence="2" type="ORF">PPACK8108_LOCUS21226</name>
</gene>
<feature type="compositionally biased region" description="Polar residues" evidence="1">
    <location>
        <begin position="25"/>
        <end position="42"/>
    </location>
</feature>
<feature type="region of interest" description="Disordered" evidence="1">
    <location>
        <begin position="181"/>
        <end position="200"/>
    </location>
</feature>
<name>A0AAV0BGZ2_PHAPC</name>
<protein>
    <submittedName>
        <fullName evidence="2">Expressed protein</fullName>
    </submittedName>
</protein>
<keyword evidence="3" id="KW-1185">Reference proteome</keyword>
<dbReference type="Proteomes" id="UP001153365">
    <property type="component" value="Unassembled WGS sequence"/>
</dbReference>
<accession>A0AAV0BGZ2</accession>
<feature type="region of interest" description="Disordered" evidence="1">
    <location>
        <begin position="376"/>
        <end position="405"/>
    </location>
</feature>
<sequence>MITPVSSPNNRNRMSLAMDWSKLWGSTSPRASAQKQPTSQRRGASPVESKISPAHRQTPAPILHSNAKTMRNYDRQRSSKTPLRVPGAFPANKNFSQQLYCYFEEGDEEETDFNDFLTYILSNSPEYSENENSPSRKVRLFGTKNKSKKSTLRKKYLDISLPIKNLWDKPSNNAYLTAWESPESANGKSPPHSKNFIDKNYHGENNAGSFERDFSKSIASQGVFKTQRESLDFMAVPKAYQTNDTISENQLKDEYFPENQQEEDYIFEGRYQLSPTPSEYPPPDMSPESIALLFKVMPPSLAKIWEAVKHREILQEEEQLKTQKSGVNVMHSDFSELHEVEQSGINLTQSNLFEPQKSEQRSVASLKCCFSKPDKVEQSSLPSKKYKPQTVERNSLDSAPSDSIPSEFPALAKSVKTNLTFMQSNFERSKSQENIHQGFHCPLCSSHDGDLVQSSSTPESLDKTLLMLQEVYPKEEKGTSLPPLTVQGPSKPTQALNSSQYSATRAPAPEILATIQFLTELCERSWDSDEEYYDESNGSIVNDENN</sequence>
<proteinExistence type="predicted"/>
<evidence type="ECO:0000256" key="1">
    <source>
        <dbReference type="SAM" id="MobiDB-lite"/>
    </source>
</evidence>
<dbReference type="AlphaFoldDB" id="A0AAV0BGZ2"/>
<feature type="compositionally biased region" description="Polar residues" evidence="1">
    <location>
        <begin position="1"/>
        <end position="13"/>
    </location>
</feature>